<evidence type="ECO:0000259" key="9">
    <source>
        <dbReference type="PROSITE" id="PS51171"/>
    </source>
</evidence>
<dbReference type="GO" id="GO:0005737">
    <property type="term" value="C:cytoplasm"/>
    <property type="evidence" value="ECO:0007669"/>
    <property type="project" value="TreeGrafter"/>
</dbReference>
<evidence type="ECO:0000256" key="3">
    <source>
        <dbReference type="ARBA" id="ARBA00022605"/>
    </source>
</evidence>
<dbReference type="GO" id="GO:0004664">
    <property type="term" value="F:prephenate dehydratase activity"/>
    <property type="evidence" value="ECO:0007669"/>
    <property type="project" value="UniProtKB-EC"/>
</dbReference>
<keyword evidence="4" id="KW-0057">Aromatic amino acid biosynthesis</keyword>
<feature type="domain" description="ACT" evidence="10">
    <location>
        <begin position="207"/>
        <end position="283"/>
    </location>
</feature>
<feature type="domain" description="Prephenate dehydratase" evidence="9">
    <location>
        <begin position="16"/>
        <end position="193"/>
    </location>
</feature>
<evidence type="ECO:0000313" key="12">
    <source>
        <dbReference type="Proteomes" id="UP000598971"/>
    </source>
</evidence>
<keyword evidence="3" id="KW-0028">Amino-acid biosynthesis</keyword>
<dbReference type="GO" id="GO:0009094">
    <property type="term" value="P:L-phenylalanine biosynthetic process"/>
    <property type="evidence" value="ECO:0007669"/>
    <property type="project" value="UniProtKB-UniPathway"/>
</dbReference>
<dbReference type="SUPFAM" id="SSF53850">
    <property type="entry name" value="Periplasmic binding protein-like II"/>
    <property type="match status" value="1"/>
</dbReference>
<gene>
    <name evidence="11" type="ORF">GD597_19150</name>
</gene>
<dbReference type="CDD" id="cd13631">
    <property type="entry name" value="PBP2_Ct-PDT_like"/>
    <property type="match status" value="1"/>
</dbReference>
<comment type="pathway">
    <text evidence="1">Amino-acid biosynthesis; L-phenylalanine biosynthesis; phenylpyruvate from prephenate: step 1/1.</text>
</comment>
<name>A0A8J8FG96_9BACT</name>
<dbReference type="EC" id="4.2.1.51" evidence="2"/>
<dbReference type="SUPFAM" id="SSF55021">
    <property type="entry name" value="ACT-like"/>
    <property type="match status" value="1"/>
</dbReference>
<dbReference type="InterPro" id="IPR008242">
    <property type="entry name" value="Chor_mutase/pphenate_deHydtase"/>
</dbReference>
<dbReference type="InterPro" id="IPR045865">
    <property type="entry name" value="ACT-like_dom_sf"/>
</dbReference>
<evidence type="ECO:0000259" key="10">
    <source>
        <dbReference type="PROSITE" id="PS51671"/>
    </source>
</evidence>
<keyword evidence="6" id="KW-0456">Lyase</keyword>
<evidence type="ECO:0000313" key="11">
    <source>
        <dbReference type="EMBL" id="NNV57596.1"/>
    </source>
</evidence>
<dbReference type="PROSITE" id="PS51171">
    <property type="entry name" value="PREPHENATE_DEHYDR_3"/>
    <property type="match status" value="1"/>
</dbReference>
<evidence type="ECO:0000256" key="1">
    <source>
        <dbReference type="ARBA" id="ARBA00004741"/>
    </source>
</evidence>
<dbReference type="RefSeq" id="WP_171609542.1">
    <property type="nucleotide sequence ID" value="NZ_WHPF01000016.1"/>
</dbReference>
<protein>
    <recommendedName>
        <fullName evidence="2">prephenate dehydratase</fullName>
        <ecNumber evidence="2">4.2.1.51</ecNumber>
    </recommendedName>
</protein>
<dbReference type="PANTHER" id="PTHR21022">
    <property type="entry name" value="PREPHENATE DEHYDRATASE P PROTEIN"/>
    <property type="match status" value="1"/>
</dbReference>
<dbReference type="EMBL" id="WHPF01000016">
    <property type="protein sequence ID" value="NNV57596.1"/>
    <property type="molecule type" value="Genomic_DNA"/>
</dbReference>
<accession>A0A8J8FG96</accession>
<dbReference type="InterPro" id="IPR001086">
    <property type="entry name" value="Preph_deHydtase"/>
</dbReference>
<reference evidence="11" key="1">
    <citation type="submission" date="2019-10" db="EMBL/GenBank/DDBJ databases">
        <title>Draft genome sequence of Panacibacter sp. KCS-6.</title>
        <authorList>
            <person name="Yim K.J."/>
        </authorList>
    </citation>
    <scope>NUCLEOTIDE SEQUENCE</scope>
    <source>
        <strain evidence="11">KCS-6</strain>
    </source>
</reference>
<dbReference type="CDD" id="cd04905">
    <property type="entry name" value="ACT_CM-PDT"/>
    <property type="match status" value="1"/>
</dbReference>
<comment type="caution">
    <text evidence="11">The sequence shown here is derived from an EMBL/GenBank/DDBJ whole genome shotgun (WGS) entry which is preliminary data.</text>
</comment>
<dbReference type="PIRSF" id="PIRSF001500">
    <property type="entry name" value="Chor_mut_pdt_Ppr"/>
    <property type="match status" value="1"/>
</dbReference>
<dbReference type="Gene3D" id="3.30.70.260">
    <property type="match status" value="1"/>
</dbReference>
<feature type="site" description="Essential for prephenate dehydratase activity" evidence="8">
    <location>
        <position position="186"/>
    </location>
</feature>
<evidence type="ECO:0000256" key="8">
    <source>
        <dbReference type="PIRSR" id="PIRSR001500-2"/>
    </source>
</evidence>
<dbReference type="PANTHER" id="PTHR21022:SF19">
    <property type="entry name" value="PREPHENATE DEHYDRATASE-RELATED"/>
    <property type="match status" value="1"/>
</dbReference>
<dbReference type="Proteomes" id="UP000598971">
    <property type="component" value="Unassembled WGS sequence"/>
</dbReference>
<keyword evidence="5" id="KW-0584">Phenylalanine biosynthesis</keyword>
<evidence type="ECO:0000256" key="7">
    <source>
        <dbReference type="ARBA" id="ARBA00047848"/>
    </source>
</evidence>
<organism evidence="11 12">
    <name type="scientific">Limnovirga soli</name>
    <dbReference type="NCBI Taxonomy" id="2656915"/>
    <lineage>
        <taxon>Bacteria</taxon>
        <taxon>Pseudomonadati</taxon>
        <taxon>Bacteroidota</taxon>
        <taxon>Chitinophagia</taxon>
        <taxon>Chitinophagales</taxon>
        <taxon>Chitinophagaceae</taxon>
        <taxon>Limnovirga</taxon>
    </lineage>
</organism>
<dbReference type="Pfam" id="PF00800">
    <property type="entry name" value="PDT"/>
    <property type="match status" value="1"/>
</dbReference>
<evidence type="ECO:0000256" key="6">
    <source>
        <dbReference type="ARBA" id="ARBA00023239"/>
    </source>
</evidence>
<dbReference type="UniPathway" id="UPA00121">
    <property type="reaction ID" value="UER00345"/>
</dbReference>
<dbReference type="PROSITE" id="PS51671">
    <property type="entry name" value="ACT"/>
    <property type="match status" value="1"/>
</dbReference>
<proteinExistence type="predicted"/>
<sequence>MKPEQYLQPVNEASPRISIQGCEGSFHQMAAQQYFGKNVAIIPCMTFKEVVDIASNETLSEGGIMAIENSIAGSILPNYNLLRKSELKVIGEITLKIEQHLMVNPGVKLEDIHEVHSHPMALQQCLKFLDAQNWKLVESEDTAASARSVHKYKSKHIAAIGSKLAAEIFELDIIAPNIHTLKNNYTRFLILQPKEKIEKITDANKASITFHTNHSMGILAKVLTRIAEFNINLCKLQSYPIAQKDFAYGFHADLEFETKESFYAMLEGIKPLTEEVNIIGIYKKGNTWNL</sequence>
<keyword evidence="12" id="KW-1185">Reference proteome</keyword>
<evidence type="ECO:0000256" key="4">
    <source>
        <dbReference type="ARBA" id="ARBA00023141"/>
    </source>
</evidence>
<evidence type="ECO:0000256" key="2">
    <source>
        <dbReference type="ARBA" id="ARBA00013147"/>
    </source>
</evidence>
<dbReference type="InterPro" id="IPR002912">
    <property type="entry name" value="ACT_dom"/>
</dbReference>
<dbReference type="Gene3D" id="3.40.190.10">
    <property type="entry name" value="Periplasmic binding protein-like II"/>
    <property type="match status" value="2"/>
</dbReference>
<comment type="catalytic activity">
    <reaction evidence="7">
        <text>prephenate + H(+) = 3-phenylpyruvate + CO2 + H2O</text>
        <dbReference type="Rhea" id="RHEA:21648"/>
        <dbReference type="ChEBI" id="CHEBI:15377"/>
        <dbReference type="ChEBI" id="CHEBI:15378"/>
        <dbReference type="ChEBI" id="CHEBI:16526"/>
        <dbReference type="ChEBI" id="CHEBI:18005"/>
        <dbReference type="ChEBI" id="CHEBI:29934"/>
        <dbReference type="EC" id="4.2.1.51"/>
    </reaction>
</comment>
<dbReference type="AlphaFoldDB" id="A0A8J8FG96"/>
<evidence type="ECO:0000256" key="5">
    <source>
        <dbReference type="ARBA" id="ARBA00023222"/>
    </source>
</evidence>